<feature type="transmembrane region" description="Helical" evidence="1">
    <location>
        <begin position="194"/>
        <end position="213"/>
    </location>
</feature>
<keyword evidence="1" id="KW-0812">Transmembrane</keyword>
<dbReference type="PANTHER" id="PTHR35797">
    <property type="entry name" value="PROTEASE-RELATED"/>
    <property type="match status" value="1"/>
</dbReference>
<dbReference type="Pfam" id="PF02517">
    <property type="entry name" value="Rce1-like"/>
    <property type="match status" value="1"/>
</dbReference>
<feature type="transmembrane region" description="Helical" evidence="1">
    <location>
        <begin position="29"/>
        <end position="49"/>
    </location>
</feature>
<proteinExistence type="predicted"/>
<keyword evidence="3" id="KW-0482">Metalloprotease</keyword>
<dbReference type="PANTHER" id="PTHR35797:SF1">
    <property type="entry name" value="PROTEASE"/>
    <property type="match status" value="1"/>
</dbReference>
<dbReference type="GO" id="GO:0080120">
    <property type="term" value="P:CAAX-box protein maturation"/>
    <property type="evidence" value="ECO:0007669"/>
    <property type="project" value="UniProtKB-ARBA"/>
</dbReference>
<keyword evidence="1" id="KW-1133">Transmembrane helix</keyword>
<dbReference type="InterPro" id="IPR042150">
    <property type="entry name" value="MmRce1-like"/>
</dbReference>
<name>A0A7X2MZD5_9CLOT</name>
<organism evidence="3 4">
    <name type="scientific">Inconstantimicrobium porci</name>
    <dbReference type="NCBI Taxonomy" id="2652291"/>
    <lineage>
        <taxon>Bacteria</taxon>
        <taxon>Bacillati</taxon>
        <taxon>Bacillota</taxon>
        <taxon>Clostridia</taxon>
        <taxon>Eubacteriales</taxon>
        <taxon>Clostridiaceae</taxon>
        <taxon>Inconstantimicrobium</taxon>
    </lineage>
</organism>
<dbReference type="Proteomes" id="UP000460287">
    <property type="component" value="Unassembled WGS sequence"/>
</dbReference>
<reference evidence="3 4" key="1">
    <citation type="submission" date="2019-08" db="EMBL/GenBank/DDBJ databases">
        <title>In-depth cultivation of the pig gut microbiome towards novel bacterial diversity and tailored functional studies.</title>
        <authorList>
            <person name="Wylensek D."/>
            <person name="Hitch T.C.A."/>
            <person name="Clavel T."/>
        </authorList>
    </citation>
    <scope>NUCLEOTIDE SEQUENCE [LARGE SCALE GENOMIC DNA]</scope>
    <source>
        <strain evidence="3 4">WCA-383-APC-5B</strain>
    </source>
</reference>
<dbReference type="AlphaFoldDB" id="A0A7X2MZD5"/>
<keyword evidence="1" id="KW-0472">Membrane</keyword>
<evidence type="ECO:0000313" key="4">
    <source>
        <dbReference type="Proteomes" id="UP000460287"/>
    </source>
</evidence>
<dbReference type="SUPFAM" id="SSF103473">
    <property type="entry name" value="MFS general substrate transporter"/>
    <property type="match status" value="1"/>
</dbReference>
<keyword evidence="3" id="KW-0645">Protease</keyword>
<dbReference type="InterPro" id="IPR036259">
    <property type="entry name" value="MFS_trans_sf"/>
</dbReference>
<dbReference type="GO" id="GO:0004175">
    <property type="term" value="F:endopeptidase activity"/>
    <property type="evidence" value="ECO:0007669"/>
    <property type="project" value="UniProtKB-ARBA"/>
</dbReference>
<keyword evidence="3" id="KW-0378">Hydrolase</keyword>
<accession>A0A7X2MZD5</accession>
<protein>
    <submittedName>
        <fullName evidence="3">CPBP family intramembrane metalloprotease</fullName>
    </submittedName>
</protein>
<evidence type="ECO:0000259" key="2">
    <source>
        <dbReference type="Pfam" id="PF02517"/>
    </source>
</evidence>
<feature type="transmembrane region" description="Helical" evidence="1">
    <location>
        <begin position="61"/>
        <end position="80"/>
    </location>
</feature>
<feature type="domain" description="CAAX prenyl protease 2/Lysostaphin resistance protein A-like" evidence="2">
    <location>
        <begin position="68"/>
        <end position="169"/>
    </location>
</feature>
<feature type="transmembrane region" description="Helical" evidence="1">
    <location>
        <begin position="131"/>
        <end position="149"/>
    </location>
</feature>
<sequence>MGIILTAYFYKDVGITDLFKRINIYKSHGIYCIIGMIIVAVYVVSTFFLTQSMGFNETFKVNFFNILSWFIMVFTIGGGIGEEFGWRGFLLDKVLKRQNIAFSGIFVGIVWSLWHLPLFFIPGSSQYGCPIAIHIMNAIIISMIITFVFKKTKGCITFSIMLHATSNALFTSLASSYSSTSKYYQFLNENQIKLVIIMIAIIVFIGVVETLLFNRHKDKLNIHTASEKITRSFFYNIYYNIH</sequence>
<comment type="caution">
    <text evidence="3">The sequence shown here is derived from an EMBL/GenBank/DDBJ whole genome shotgun (WGS) entry which is preliminary data.</text>
</comment>
<evidence type="ECO:0000256" key="1">
    <source>
        <dbReference type="SAM" id="Phobius"/>
    </source>
</evidence>
<dbReference type="GO" id="GO:0006508">
    <property type="term" value="P:proteolysis"/>
    <property type="evidence" value="ECO:0007669"/>
    <property type="project" value="UniProtKB-KW"/>
</dbReference>
<feature type="transmembrane region" description="Helical" evidence="1">
    <location>
        <begin position="156"/>
        <end position="174"/>
    </location>
</feature>
<gene>
    <name evidence="3" type="ORF">FYJ33_10840</name>
</gene>
<evidence type="ECO:0000313" key="3">
    <source>
        <dbReference type="EMBL" id="MSR91887.1"/>
    </source>
</evidence>
<dbReference type="GO" id="GO:0008237">
    <property type="term" value="F:metallopeptidase activity"/>
    <property type="evidence" value="ECO:0007669"/>
    <property type="project" value="UniProtKB-KW"/>
</dbReference>
<feature type="transmembrane region" description="Helical" evidence="1">
    <location>
        <begin position="100"/>
        <end position="119"/>
    </location>
</feature>
<dbReference type="EMBL" id="VULX01000017">
    <property type="protein sequence ID" value="MSR91887.1"/>
    <property type="molecule type" value="Genomic_DNA"/>
</dbReference>
<dbReference type="InterPro" id="IPR003675">
    <property type="entry name" value="Rce1/LyrA-like_dom"/>
</dbReference>
<keyword evidence="4" id="KW-1185">Reference proteome</keyword>